<keyword evidence="1" id="KW-0808">Transferase</keyword>
<evidence type="ECO:0000256" key="1">
    <source>
        <dbReference type="ARBA" id="ARBA00022679"/>
    </source>
</evidence>
<keyword evidence="4" id="KW-0472">Membrane</keyword>
<keyword evidence="4" id="KW-0812">Transmembrane</keyword>
<feature type="domain" description="Histidine kinase/HSP90-like ATPase" evidence="5">
    <location>
        <begin position="284"/>
        <end position="371"/>
    </location>
</feature>
<dbReference type="Proteomes" id="UP000603200">
    <property type="component" value="Unassembled WGS sequence"/>
</dbReference>
<keyword evidence="3" id="KW-0902">Two-component regulatory system</keyword>
<dbReference type="CDD" id="cd16917">
    <property type="entry name" value="HATPase_UhpB-NarQ-NarX-like"/>
    <property type="match status" value="1"/>
</dbReference>
<dbReference type="RefSeq" id="WP_203840659.1">
    <property type="nucleotide sequence ID" value="NZ_BAAATV010000013.1"/>
</dbReference>
<keyword evidence="4" id="KW-1133">Transmembrane helix</keyword>
<dbReference type="InterPro" id="IPR003594">
    <property type="entry name" value="HATPase_dom"/>
</dbReference>
<evidence type="ECO:0000313" key="6">
    <source>
        <dbReference type="EMBL" id="GIE23604.1"/>
    </source>
</evidence>
<dbReference type="Gene3D" id="3.30.565.10">
    <property type="entry name" value="Histidine kinase-like ATPase, C-terminal domain"/>
    <property type="match status" value="1"/>
</dbReference>
<dbReference type="EMBL" id="BOMN01000093">
    <property type="protein sequence ID" value="GIE23604.1"/>
    <property type="molecule type" value="Genomic_DNA"/>
</dbReference>
<proteinExistence type="predicted"/>
<sequence length="372" mass="38776">MHTISDIGPVETSVKAAAARIAVTAKVLVVVACTALVPLGGVTAASAAVVVAVLAWQVAFVLAGRWPRARAVVDGIPLVAACVLLPLLHPSHGHLDLDDWARPVTSVCVGAAQFYTRPLVGLGYTTVTAAAVWTGSALAPGDDWNLRGAQAVMLLWQGGLARCLIVLVTRSARRVDDLTAATATARRDAELTTARRADVEEHLAVLHDTVAATLTAAAARGVSGPELQHRARSDLSRLEPAPRTATFADLTTPPENGTLGVTVTQEPAGDVPAIPAYAIDALLLARDEALRNVERHAGTGQARLRLRLPAPGTVTLDVIDDGRGFRPGDVPGGTHLGLRLSVEARMRRAGGSARVVSAPGRGTRVELRWPAA</sequence>
<comment type="caution">
    <text evidence="6">The sequence shown here is derived from an EMBL/GenBank/DDBJ whole genome shotgun (WGS) entry which is preliminary data.</text>
</comment>
<dbReference type="SUPFAM" id="SSF55874">
    <property type="entry name" value="ATPase domain of HSP90 chaperone/DNA topoisomerase II/histidine kinase"/>
    <property type="match status" value="1"/>
</dbReference>
<evidence type="ECO:0000313" key="7">
    <source>
        <dbReference type="Proteomes" id="UP000603200"/>
    </source>
</evidence>
<evidence type="ECO:0000256" key="2">
    <source>
        <dbReference type="ARBA" id="ARBA00022777"/>
    </source>
</evidence>
<dbReference type="InterPro" id="IPR050482">
    <property type="entry name" value="Sensor_HK_TwoCompSys"/>
</dbReference>
<evidence type="ECO:0000256" key="4">
    <source>
        <dbReference type="SAM" id="Phobius"/>
    </source>
</evidence>
<feature type="transmembrane region" description="Helical" evidence="4">
    <location>
        <begin position="21"/>
        <end position="39"/>
    </location>
</feature>
<dbReference type="PANTHER" id="PTHR24421:SF61">
    <property type="entry name" value="OXYGEN SENSOR HISTIDINE KINASE NREB"/>
    <property type="match status" value="1"/>
</dbReference>
<evidence type="ECO:0000256" key="3">
    <source>
        <dbReference type="ARBA" id="ARBA00023012"/>
    </source>
</evidence>
<evidence type="ECO:0000259" key="5">
    <source>
        <dbReference type="Pfam" id="PF02518"/>
    </source>
</evidence>
<dbReference type="Pfam" id="PF02518">
    <property type="entry name" value="HATPase_c"/>
    <property type="match status" value="1"/>
</dbReference>
<protein>
    <recommendedName>
        <fullName evidence="5">Histidine kinase/HSP90-like ATPase domain-containing protein</fullName>
    </recommendedName>
</protein>
<dbReference type="InterPro" id="IPR036890">
    <property type="entry name" value="HATPase_C_sf"/>
</dbReference>
<keyword evidence="2" id="KW-0418">Kinase</keyword>
<accession>A0ABQ3ZYQ6</accession>
<dbReference type="PANTHER" id="PTHR24421">
    <property type="entry name" value="NITRATE/NITRITE SENSOR PROTEIN NARX-RELATED"/>
    <property type="match status" value="1"/>
</dbReference>
<gene>
    <name evidence="6" type="ORF">Ahu01nite_067060</name>
</gene>
<organism evidence="6 7">
    <name type="scientific">Winogradskya humida</name>
    <dbReference type="NCBI Taxonomy" id="113566"/>
    <lineage>
        <taxon>Bacteria</taxon>
        <taxon>Bacillati</taxon>
        <taxon>Actinomycetota</taxon>
        <taxon>Actinomycetes</taxon>
        <taxon>Micromonosporales</taxon>
        <taxon>Micromonosporaceae</taxon>
        <taxon>Winogradskya</taxon>
    </lineage>
</organism>
<keyword evidence="7" id="KW-1185">Reference proteome</keyword>
<name>A0ABQ3ZYQ6_9ACTN</name>
<reference evidence="6 7" key="1">
    <citation type="submission" date="2021-01" db="EMBL/GenBank/DDBJ databases">
        <title>Whole genome shotgun sequence of Actinoplanes humidus NBRC 14915.</title>
        <authorList>
            <person name="Komaki H."/>
            <person name="Tamura T."/>
        </authorList>
    </citation>
    <scope>NUCLEOTIDE SEQUENCE [LARGE SCALE GENOMIC DNA]</scope>
    <source>
        <strain evidence="6 7">NBRC 14915</strain>
    </source>
</reference>